<dbReference type="GO" id="GO:0051301">
    <property type="term" value="P:cell division"/>
    <property type="evidence" value="ECO:0007669"/>
    <property type="project" value="UniProtKB-KW"/>
</dbReference>
<comment type="similarity">
    <text evidence="10">Belongs to the ZapG family.</text>
</comment>
<feature type="transmembrane region" description="Helical" evidence="15">
    <location>
        <begin position="6"/>
        <end position="28"/>
    </location>
</feature>
<evidence type="ECO:0000256" key="11">
    <source>
        <dbReference type="ARBA" id="ARBA00035703"/>
    </source>
</evidence>
<evidence type="ECO:0000256" key="12">
    <source>
        <dbReference type="ARBA" id="ARBA00035727"/>
    </source>
</evidence>
<feature type="coiled-coil region" evidence="13">
    <location>
        <begin position="38"/>
        <end position="65"/>
    </location>
</feature>
<dbReference type="AlphaFoldDB" id="A0A4V6P3X6"/>
<dbReference type="PANTHER" id="PTHR39579:SF1">
    <property type="entry name" value="INNER MEMBRANE PROTEIN YHCB"/>
    <property type="match status" value="1"/>
</dbReference>
<evidence type="ECO:0000256" key="7">
    <source>
        <dbReference type="ARBA" id="ARBA00022989"/>
    </source>
</evidence>
<accession>A0A4V6P3X6</accession>
<evidence type="ECO:0000256" key="5">
    <source>
        <dbReference type="ARBA" id="ARBA00022692"/>
    </source>
</evidence>
<evidence type="ECO:0000313" key="16">
    <source>
        <dbReference type="EMBL" id="TCV87279.1"/>
    </source>
</evidence>
<organism evidence="16 18">
    <name type="scientific">Testudinibacter aquarius</name>
    <dbReference type="NCBI Taxonomy" id="1524974"/>
    <lineage>
        <taxon>Bacteria</taxon>
        <taxon>Pseudomonadati</taxon>
        <taxon>Pseudomonadota</taxon>
        <taxon>Gammaproteobacteria</taxon>
        <taxon>Pasteurellales</taxon>
        <taxon>Pasteurellaceae</taxon>
        <taxon>Testudinibacter</taxon>
    </lineage>
</organism>
<proteinExistence type="inferred from homology"/>
<feature type="compositionally biased region" description="Low complexity" evidence="14">
    <location>
        <begin position="138"/>
        <end position="149"/>
    </location>
</feature>
<evidence type="ECO:0000256" key="14">
    <source>
        <dbReference type="SAM" id="MobiDB-lite"/>
    </source>
</evidence>
<keyword evidence="7 15" id="KW-1133">Transmembrane helix</keyword>
<keyword evidence="5 15" id="KW-0812">Transmembrane</keyword>
<keyword evidence="4" id="KW-0132">Cell division</keyword>
<keyword evidence="8 15" id="KW-0472">Membrane</keyword>
<feature type="compositionally biased region" description="Basic and acidic residues" evidence="14">
    <location>
        <begin position="127"/>
        <end position="137"/>
    </location>
</feature>
<keyword evidence="3" id="KW-0997">Cell inner membrane</keyword>
<comment type="subcellular location">
    <subcellularLocation>
        <location evidence="1">Cell inner membrane</location>
        <topology evidence="1">Single-pass membrane protein</topology>
    </subcellularLocation>
</comment>
<evidence type="ECO:0000256" key="8">
    <source>
        <dbReference type="ARBA" id="ARBA00023136"/>
    </source>
</evidence>
<dbReference type="PANTHER" id="PTHR39579">
    <property type="entry name" value="INNER MEMBRANE PROTEIN YHCB"/>
    <property type="match status" value="1"/>
</dbReference>
<evidence type="ECO:0000313" key="17">
    <source>
        <dbReference type="EMBL" id="TNG87510.1"/>
    </source>
</evidence>
<evidence type="ECO:0000256" key="4">
    <source>
        <dbReference type="ARBA" id="ARBA00022618"/>
    </source>
</evidence>
<dbReference type="EMBL" id="SMCP01000005">
    <property type="protein sequence ID" value="TCV87279.1"/>
    <property type="molecule type" value="Genomic_DNA"/>
</dbReference>
<feature type="region of interest" description="Disordered" evidence="14">
    <location>
        <begin position="117"/>
        <end position="149"/>
    </location>
</feature>
<evidence type="ECO:0000256" key="1">
    <source>
        <dbReference type="ARBA" id="ARBA00004377"/>
    </source>
</evidence>
<name>A0A4V6P3X6_9PAST</name>
<evidence type="ECO:0000256" key="13">
    <source>
        <dbReference type="SAM" id="Coils"/>
    </source>
</evidence>
<keyword evidence="2" id="KW-1003">Cell membrane</keyword>
<comment type="caution">
    <text evidence="16">The sequence shown here is derived from an EMBL/GenBank/DDBJ whole genome shotgun (WGS) entry which is preliminary data.</text>
</comment>
<keyword evidence="9" id="KW-0131">Cell cycle</keyword>
<keyword evidence="13" id="KW-0175">Coiled coil</keyword>
<keyword evidence="6" id="KW-0133">Cell shape</keyword>
<evidence type="ECO:0000256" key="9">
    <source>
        <dbReference type="ARBA" id="ARBA00023306"/>
    </source>
</evidence>
<dbReference type="RefSeq" id="WP_132966801.1">
    <property type="nucleotide sequence ID" value="NZ_LEKL01000064.1"/>
</dbReference>
<dbReference type="Pfam" id="PF06295">
    <property type="entry name" value="ZapG-like"/>
    <property type="match status" value="1"/>
</dbReference>
<protein>
    <recommendedName>
        <fullName evidence="11">Z-ring associated protein G</fullName>
    </recommendedName>
    <alternativeName>
        <fullName evidence="12">Cell division protein ZapG</fullName>
    </alternativeName>
</protein>
<evidence type="ECO:0000256" key="3">
    <source>
        <dbReference type="ARBA" id="ARBA00022519"/>
    </source>
</evidence>
<dbReference type="PIRSF" id="PIRSF006318">
    <property type="entry name" value="YhcB"/>
    <property type="match status" value="1"/>
</dbReference>
<keyword evidence="19" id="KW-1185">Reference proteome</keyword>
<evidence type="ECO:0000256" key="10">
    <source>
        <dbReference type="ARBA" id="ARBA00035657"/>
    </source>
</evidence>
<dbReference type="InterPro" id="IPR009386">
    <property type="entry name" value="ZapG-like"/>
</dbReference>
<gene>
    <name evidence="16" type="ORF">EDC16_105198</name>
    <name evidence="17" type="ORF">FHQ21_11920</name>
</gene>
<dbReference type="Proteomes" id="UP000294619">
    <property type="component" value="Unassembled WGS sequence"/>
</dbReference>
<dbReference type="Proteomes" id="UP000305526">
    <property type="component" value="Unassembled WGS sequence"/>
</dbReference>
<evidence type="ECO:0000256" key="15">
    <source>
        <dbReference type="SAM" id="Phobius"/>
    </source>
</evidence>
<reference evidence="17 19" key="2">
    <citation type="submission" date="2019-05" db="EMBL/GenBank/DDBJ databases">
        <title>Pasteurellaceae isolates from reptiles.</title>
        <authorList>
            <person name="Bojesen A.M."/>
            <person name="Lund E."/>
        </authorList>
    </citation>
    <scope>NUCLEOTIDE SEQUENCE [LARGE SCALE GENOMIC DNA]</scope>
    <source>
        <strain evidence="17 19">ELNT2x</strain>
    </source>
</reference>
<dbReference type="GO" id="GO:0005886">
    <property type="term" value="C:plasma membrane"/>
    <property type="evidence" value="ECO:0007669"/>
    <property type="project" value="UniProtKB-SubCell"/>
</dbReference>
<dbReference type="GO" id="GO:0008360">
    <property type="term" value="P:regulation of cell shape"/>
    <property type="evidence" value="ECO:0007669"/>
    <property type="project" value="UniProtKB-KW"/>
</dbReference>
<evidence type="ECO:0000313" key="19">
    <source>
        <dbReference type="Proteomes" id="UP000305526"/>
    </source>
</evidence>
<reference evidence="16 18" key="1">
    <citation type="submission" date="2019-03" db="EMBL/GenBank/DDBJ databases">
        <title>Genomic Encyclopedia of Type Strains, Phase IV (KMG-IV): sequencing the most valuable type-strain genomes for metagenomic binning, comparative biology and taxonomic classification.</title>
        <authorList>
            <person name="Goeker M."/>
        </authorList>
    </citation>
    <scope>NUCLEOTIDE SEQUENCE [LARGE SCALE GENOMIC DNA]</scope>
    <source>
        <strain evidence="16 18">DSM 28140</strain>
    </source>
</reference>
<evidence type="ECO:0000256" key="6">
    <source>
        <dbReference type="ARBA" id="ARBA00022960"/>
    </source>
</evidence>
<evidence type="ECO:0000256" key="2">
    <source>
        <dbReference type="ARBA" id="ARBA00022475"/>
    </source>
</evidence>
<dbReference type="EMBL" id="VDGV01000154">
    <property type="protein sequence ID" value="TNG87510.1"/>
    <property type="molecule type" value="Genomic_DNA"/>
</dbReference>
<evidence type="ECO:0000313" key="18">
    <source>
        <dbReference type="Proteomes" id="UP000294619"/>
    </source>
</evidence>
<sequence length="149" mass="16605">MNNELLHNIWVVAGLGAMVGFILAYFFIRITSGSVKKQLKTESELKQVKTEVEQQKNKIEEHFAESADLLKSLAQDYQRLYQHLAKSSVALLPEATAKEIFAQDLLADKTAETFDENVVSAVSEPQNDEKAQPKDYSKGSSGLLKSKES</sequence>